<reference evidence="4 5" key="1">
    <citation type="submission" date="2019-03" db="EMBL/GenBank/DDBJ databases">
        <title>Cohnella endophytica sp. nov., a novel endophytic bacterium isolated from bark of Sonneratia apetala.</title>
        <authorList>
            <person name="Tuo L."/>
        </authorList>
    </citation>
    <scope>NUCLEOTIDE SEQUENCE [LARGE SCALE GENOMIC DNA]</scope>
    <source>
        <strain evidence="4 5">CCTCC AB 208254</strain>
    </source>
</reference>
<dbReference type="EMBL" id="SOMN01000012">
    <property type="protein sequence ID" value="TFE26727.1"/>
    <property type="molecule type" value="Genomic_DNA"/>
</dbReference>
<feature type="domain" description="Transposase IS66 zinc-finger binding" evidence="2">
    <location>
        <begin position="115"/>
        <end position="159"/>
    </location>
</feature>
<gene>
    <name evidence="4" type="ORF">E2980_11480</name>
</gene>
<dbReference type="Pfam" id="PF13007">
    <property type="entry name" value="LZ_Tnp_IS66"/>
    <property type="match status" value="1"/>
</dbReference>
<dbReference type="InterPro" id="IPR024463">
    <property type="entry name" value="Transposase_TnpC_homeodom"/>
</dbReference>
<dbReference type="InterPro" id="IPR024474">
    <property type="entry name" value="Znf_dom_IS66"/>
</dbReference>
<evidence type="ECO:0000313" key="4">
    <source>
        <dbReference type="EMBL" id="TFE26727.1"/>
    </source>
</evidence>
<feature type="domain" description="Transposase TnpC homeodomain" evidence="3">
    <location>
        <begin position="35"/>
        <end position="107"/>
    </location>
</feature>
<dbReference type="Pfam" id="PF13005">
    <property type="entry name" value="zf-IS66"/>
    <property type="match status" value="1"/>
</dbReference>
<evidence type="ECO:0000259" key="3">
    <source>
        <dbReference type="Pfam" id="PF13007"/>
    </source>
</evidence>
<accession>A0A4Y8LXD1</accession>
<feature type="coiled-coil region" evidence="1">
    <location>
        <begin position="12"/>
        <end position="39"/>
    </location>
</feature>
<dbReference type="Proteomes" id="UP000297900">
    <property type="component" value="Unassembled WGS sequence"/>
</dbReference>
<evidence type="ECO:0000256" key="1">
    <source>
        <dbReference type="SAM" id="Coils"/>
    </source>
</evidence>
<proteinExistence type="predicted"/>
<evidence type="ECO:0000313" key="5">
    <source>
        <dbReference type="Proteomes" id="UP000297900"/>
    </source>
</evidence>
<comment type="caution">
    <text evidence="4">The sequence shown here is derived from an EMBL/GenBank/DDBJ whole genome shotgun (WGS) entry which is preliminary data.</text>
</comment>
<keyword evidence="5" id="KW-1185">Reference proteome</keyword>
<keyword evidence="1" id="KW-0175">Coiled coil</keyword>
<feature type="non-terminal residue" evidence="4">
    <location>
        <position position="160"/>
    </location>
</feature>
<protein>
    <submittedName>
        <fullName evidence="4">IS66 family transposase</fullName>
    </submittedName>
</protein>
<sequence length="160" mass="18402">MENRADHLDPTTENYEATIAKLEQHNAELTAKLNWYQEQFRLAQQKRFGASSEKTHPDQVEMDLFNEAEVLVSPTSEEPDLETVTYSRKKTVGAREAKLEQFPVDTVTYALPESEQICECCGGALHEMSTETRNEITVIPAQVRVLRHERLVYGCRRCER</sequence>
<name>A0A4Y8LXD1_9BACL</name>
<evidence type="ECO:0000259" key="2">
    <source>
        <dbReference type="Pfam" id="PF13005"/>
    </source>
</evidence>
<dbReference type="AlphaFoldDB" id="A0A4Y8LXD1"/>
<organism evidence="4 5">
    <name type="scientific">Cohnella luojiensis</name>
    <dbReference type="NCBI Taxonomy" id="652876"/>
    <lineage>
        <taxon>Bacteria</taxon>
        <taxon>Bacillati</taxon>
        <taxon>Bacillota</taxon>
        <taxon>Bacilli</taxon>
        <taxon>Bacillales</taxon>
        <taxon>Paenibacillaceae</taxon>
        <taxon>Cohnella</taxon>
    </lineage>
</organism>
<dbReference type="RefSeq" id="WP_205699961.1">
    <property type="nucleotide sequence ID" value="NZ_SOMN01000012.1"/>
</dbReference>